<dbReference type="EMBL" id="JBAMIC010000013">
    <property type="protein sequence ID" value="KAK7098055.1"/>
    <property type="molecule type" value="Genomic_DNA"/>
</dbReference>
<evidence type="ECO:0000313" key="9">
    <source>
        <dbReference type="EMBL" id="KAK7098055.1"/>
    </source>
</evidence>
<evidence type="ECO:0000256" key="2">
    <source>
        <dbReference type="ARBA" id="ARBA00008779"/>
    </source>
</evidence>
<dbReference type="PROSITE" id="PS00523">
    <property type="entry name" value="SULFATASE_1"/>
    <property type="match status" value="1"/>
</dbReference>
<dbReference type="AlphaFoldDB" id="A0AAN9B2L1"/>
<evidence type="ECO:0000256" key="1">
    <source>
        <dbReference type="ARBA" id="ARBA00001913"/>
    </source>
</evidence>
<keyword evidence="6" id="KW-0106">Calcium</keyword>
<dbReference type="GO" id="GO:0046872">
    <property type="term" value="F:metal ion binding"/>
    <property type="evidence" value="ECO:0007669"/>
    <property type="project" value="UniProtKB-KW"/>
</dbReference>
<evidence type="ECO:0000256" key="3">
    <source>
        <dbReference type="ARBA" id="ARBA00022723"/>
    </source>
</evidence>
<protein>
    <recommendedName>
        <fullName evidence="8">Sulfatase N-terminal domain-containing protein</fullName>
    </recommendedName>
</protein>
<organism evidence="9 10">
    <name type="scientific">Littorina saxatilis</name>
    <dbReference type="NCBI Taxonomy" id="31220"/>
    <lineage>
        <taxon>Eukaryota</taxon>
        <taxon>Metazoa</taxon>
        <taxon>Spiralia</taxon>
        <taxon>Lophotrochozoa</taxon>
        <taxon>Mollusca</taxon>
        <taxon>Gastropoda</taxon>
        <taxon>Caenogastropoda</taxon>
        <taxon>Littorinimorpha</taxon>
        <taxon>Littorinoidea</taxon>
        <taxon>Littorinidae</taxon>
        <taxon>Littorina</taxon>
    </lineage>
</organism>
<evidence type="ECO:0000256" key="6">
    <source>
        <dbReference type="ARBA" id="ARBA00022837"/>
    </source>
</evidence>
<dbReference type="PROSITE" id="PS00149">
    <property type="entry name" value="SULFATASE_2"/>
    <property type="match status" value="1"/>
</dbReference>
<proteinExistence type="inferred from homology"/>
<gene>
    <name evidence="9" type="ORF">V1264_004943</name>
</gene>
<evidence type="ECO:0000256" key="7">
    <source>
        <dbReference type="SAM" id="SignalP"/>
    </source>
</evidence>
<keyword evidence="10" id="KW-1185">Reference proteome</keyword>
<reference evidence="9 10" key="1">
    <citation type="submission" date="2024-02" db="EMBL/GenBank/DDBJ databases">
        <title>Chromosome-scale genome assembly of the rough periwinkle Littorina saxatilis.</title>
        <authorList>
            <person name="De Jode A."/>
            <person name="Faria R."/>
            <person name="Formenti G."/>
            <person name="Sims Y."/>
            <person name="Smith T.P."/>
            <person name="Tracey A."/>
            <person name="Wood J.M.D."/>
            <person name="Zagrodzka Z.B."/>
            <person name="Johannesson K."/>
            <person name="Butlin R.K."/>
            <person name="Leder E.H."/>
        </authorList>
    </citation>
    <scope>NUCLEOTIDE SEQUENCE [LARGE SCALE GENOMIC DNA]</scope>
    <source>
        <strain evidence="9">Snail1</strain>
        <tissue evidence="9">Muscle</tissue>
    </source>
</reference>
<dbReference type="InterPro" id="IPR000917">
    <property type="entry name" value="Sulfatase_N"/>
</dbReference>
<dbReference type="InterPro" id="IPR024607">
    <property type="entry name" value="Sulfatase_CS"/>
</dbReference>
<accession>A0AAN9B2L1</accession>
<dbReference type="SUPFAM" id="SSF53649">
    <property type="entry name" value="Alkaline phosphatase-like"/>
    <property type="match status" value="1"/>
</dbReference>
<comment type="cofactor">
    <cofactor evidence="1">
        <name>Ca(2+)</name>
        <dbReference type="ChEBI" id="CHEBI:29108"/>
    </cofactor>
</comment>
<evidence type="ECO:0000259" key="8">
    <source>
        <dbReference type="Pfam" id="PF00884"/>
    </source>
</evidence>
<keyword evidence="3" id="KW-0479">Metal-binding</keyword>
<keyword evidence="5" id="KW-0378">Hydrolase</keyword>
<dbReference type="InterPro" id="IPR035874">
    <property type="entry name" value="IDS"/>
</dbReference>
<comment type="similarity">
    <text evidence="2">Belongs to the sulfatase family.</text>
</comment>
<evidence type="ECO:0000256" key="4">
    <source>
        <dbReference type="ARBA" id="ARBA00022729"/>
    </source>
</evidence>
<dbReference type="Proteomes" id="UP001374579">
    <property type="component" value="Unassembled WGS sequence"/>
</dbReference>
<sequence>MALGRLHFCGCLFLVCVFVSGLLAYEKRQIHFTHDPTSPPPTGSAGSQDPLTTWLTRAVTTRPNVLFLIADDLRPKLGCYGESNMVTPNIDQLASQSVRFDRAYVQQAVCGPSRASFLTGRRPDTTRVVDLHTYWRTAGGNFTTLPQYFREHGYVTQGVGKVFHPGISGGNNDDELYSWSAPTYLGVPNMQPENDPKAYHKSTLQPVNVTELGDLQDTDVADFSIDFLRNHSRKSDKPFFLVVGFRKPHLPWRYPMEYTDLYPLSNIQLAPHRTVPPQMPPIAFSTFGELRKFEDIIALNVSMPYGPIPEDYQLKLRQGYSAAVSYTDAELGRVLAALDQSGLTNNTVIAFIGDHGWQLGENAEWSKHTNFEIAVRIPFTIYIPGVTSSNHRFHFIDPLTVPAGIGQAADRISNATHSHSDALVEAVDLFATLTELSGLPVPKTCPTQSRHVPVCTEGTSLLPVIRHVQSSGSSPEQPMQWKKAAFSQFHRNLDTNLPVMGYTVRTDQHRYTEWVAFDKVQFRGNFSHVVARELYVEDSDPDEFHNVAEVTSYSSTVESLSQLLRAGWEATLQNYLVSSGRK</sequence>
<comment type="caution">
    <text evidence="9">The sequence shown here is derived from an EMBL/GenBank/DDBJ whole genome shotgun (WGS) entry which is preliminary data.</text>
</comment>
<dbReference type="Pfam" id="PF00884">
    <property type="entry name" value="Sulfatase"/>
    <property type="match status" value="1"/>
</dbReference>
<dbReference type="InterPro" id="IPR017850">
    <property type="entry name" value="Alkaline_phosphatase_core_sf"/>
</dbReference>
<dbReference type="GO" id="GO:0005737">
    <property type="term" value="C:cytoplasm"/>
    <property type="evidence" value="ECO:0007669"/>
    <property type="project" value="TreeGrafter"/>
</dbReference>
<dbReference type="PANTHER" id="PTHR45953:SF1">
    <property type="entry name" value="IDURONATE 2-SULFATASE"/>
    <property type="match status" value="1"/>
</dbReference>
<dbReference type="GO" id="GO:0004423">
    <property type="term" value="F:iduronate-2-sulfatase activity"/>
    <property type="evidence" value="ECO:0007669"/>
    <property type="project" value="InterPro"/>
</dbReference>
<feature type="chain" id="PRO_5042989732" description="Sulfatase N-terminal domain-containing protein" evidence="7">
    <location>
        <begin position="25"/>
        <end position="582"/>
    </location>
</feature>
<dbReference type="Gene3D" id="3.40.720.10">
    <property type="entry name" value="Alkaline Phosphatase, subunit A"/>
    <property type="match status" value="1"/>
</dbReference>
<name>A0AAN9B2L1_9CAEN</name>
<dbReference type="CDD" id="cd16030">
    <property type="entry name" value="iduronate-2-sulfatase"/>
    <property type="match status" value="1"/>
</dbReference>
<feature type="signal peptide" evidence="7">
    <location>
        <begin position="1"/>
        <end position="24"/>
    </location>
</feature>
<evidence type="ECO:0000256" key="5">
    <source>
        <dbReference type="ARBA" id="ARBA00022801"/>
    </source>
</evidence>
<feature type="domain" description="Sulfatase N-terminal" evidence="8">
    <location>
        <begin position="63"/>
        <end position="438"/>
    </location>
</feature>
<evidence type="ECO:0000313" key="10">
    <source>
        <dbReference type="Proteomes" id="UP001374579"/>
    </source>
</evidence>
<keyword evidence="4 7" id="KW-0732">Signal</keyword>
<dbReference type="PANTHER" id="PTHR45953">
    <property type="entry name" value="IDURONATE 2-SULFATASE"/>
    <property type="match status" value="1"/>
</dbReference>